<evidence type="ECO:0000256" key="4">
    <source>
        <dbReference type="ARBA" id="ARBA00017858"/>
    </source>
</evidence>
<dbReference type="InterPro" id="IPR013750">
    <property type="entry name" value="GHMP_kinase_C_dom"/>
</dbReference>
<keyword evidence="8 13" id="KW-0547">Nucleotide-binding</keyword>
<evidence type="ECO:0000256" key="12">
    <source>
        <dbReference type="ARBA" id="ARBA00049954"/>
    </source>
</evidence>
<reference evidence="16 17" key="1">
    <citation type="journal article" date="2016" name="BMC Genomics">
        <title>Consensus pan-genome assembly of the specialised wine bacterium Oenococcus oeni.</title>
        <authorList>
            <person name="Sternes P.R."/>
            <person name="Borneman A.R."/>
        </authorList>
    </citation>
    <scope>NUCLEOTIDE SEQUENCE [LARGE SCALE GENOMIC DNA]</scope>
    <source>
        <strain evidence="16 17">AWRIB661</strain>
    </source>
</reference>
<evidence type="ECO:0000256" key="7">
    <source>
        <dbReference type="ARBA" id="ARBA00022697"/>
    </source>
</evidence>
<keyword evidence="10 13" id="KW-0067">ATP-binding</keyword>
<evidence type="ECO:0000256" key="2">
    <source>
        <dbReference type="ARBA" id="ARBA00007370"/>
    </source>
</evidence>
<dbReference type="GO" id="GO:0004413">
    <property type="term" value="F:homoserine kinase activity"/>
    <property type="evidence" value="ECO:0007669"/>
    <property type="project" value="UniProtKB-UniRule"/>
</dbReference>
<dbReference type="InterPro" id="IPR006203">
    <property type="entry name" value="GHMP_knse_ATP-bd_CS"/>
</dbReference>
<evidence type="ECO:0000256" key="5">
    <source>
        <dbReference type="ARBA" id="ARBA00022605"/>
    </source>
</evidence>
<dbReference type="SUPFAM" id="SSF55060">
    <property type="entry name" value="GHMP Kinase, C-terminal domain"/>
    <property type="match status" value="1"/>
</dbReference>
<dbReference type="UniPathway" id="UPA00050">
    <property type="reaction ID" value="UER00064"/>
</dbReference>
<evidence type="ECO:0000256" key="3">
    <source>
        <dbReference type="ARBA" id="ARBA00012078"/>
    </source>
</evidence>
<dbReference type="Pfam" id="PF08544">
    <property type="entry name" value="GHMP_kinases_C"/>
    <property type="match status" value="1"/>
</dbReference>
<evidence type="ECO:0000259" key="15">
    <source>
        <dbReference type="Pfam" id="PF08544"/>
    </source>
</evidence>
<dbReference type="AlphaFoldDB" id="A0A6N3ZZV7"/>
<evidence type="ECO:0000313" key="17">
    <source>
        <dbReference type="Proteomes" id="UP000181728"/>
    </source>
</evidence>
<evidence type="ECO:0000313" key="16">
    <source>
        <dbReference type="EMBL" id="OIM20685.1"/>
    </source>
</evidence>
<comment type="catalytic activity">
    <reaction evidence="11 13">
        <text>L-homoserine + ATP = O-phospho-L-homoserine + ADP + H(+)</text>
        <dbReference type="Rhea" id="RHEA:13985"/>
        <dbReference type="ChEBI" id="CHEBI:15378"/>
        <dbReference type="ChEBI" id="CHEBI:30616"/>
        <dbReference type="ChEBI" id="CHEBI:57476"/>
        <dbReference type="ChEBI" id="CHEBI:57590"/>
        <dbReference type="ChEBI" id="CHEBI:456216"/>
        <dbReference type="EC" id="2.7.1.39"/>
    </reaction>
</comment>
<sequence>MPEIIVPATSANMGPGFDSLGLAVNLYLKVRISKQSDQWIVHHPFDKRVPTDEKNMIVLSALTVDASIQPHEIFVESEIPLARGLGSSSSAIIAGLMLGNELSESINLSKQQILDRAVKIEGHPDNVSPAIFGGIVVGGPDPQKKGNFLTYQIDTPDDYLPIAVIPDRELATSESREVLPTSLDRRKAVRNNAESSLLLAALFKHDWDNAVRLLESDQFHEVYRTKLVPELKTVRNLCHSVGIFGSYLSGAGTTIMIIAKKDQTDFLLDQLNKTEKLRDCKIKLLEFNLSGANISE</sequence>
<dbReference type="GO" id="GO:0005737">
    <property type="term" value="C:cytoplasm"/>
    <property type="evidence" value="ECO:0007669"/>
    <property type="project" value="UniProtKB-SubCell"/>
</dbReference>
<dbReference type="InterPro" id="IPR036554">
    <property type="entry name" value="GHMP_kinase_C_sf"/>
</dbReference>
<keyword evidence="13" id="KW-0963">Cytoplasm</keyword>
<feature type="domain" description="GHMP kinase C-terminal" evidence="15">
    <location>
        <begin position="199"/>
        <end position="274"/>
    </location>
</feature>
<dbReference type="HAMAP" id="MF_00384">
    <property type="entry name" value="Homoser_kinase"/>
    <property type="match status" value="1"/>
</dbReference>
<dbReference type="EMBL" id="MLOK01000052">
    <property type="protein sequence ID" value="OIM20685.1"/>
    <property type="molecule type" value="Genomic_DNA"/>
</dbReference>
<dbReference type="GO" id="GO:0005524">
    <property type="term" value="F:ATP binding"/>
    <property type="evidence" value="ECO:0007669"/>
    <property type="project" value="UniProtKB-UniRule"/>
</dbReference>
<dbReference type="PRINTS" id="PR00958">
    <property type="entry name" value="HOMSERKINASE"/>
</dbReference>
<evidence type="ECO:0000256" key="11">
    <source>
        <dbReference type="ARBA" id="ARBA00049375"/>
    </source>
</evidence>
<comment type="pathway">
    <text evidence="1 13">Amino-acid biosynthesis; L-threonine biosynthesis; L-threonine from L-aspartate: step 4/5.</text>
</comment>
<dbReference type="RefSeq" id="WP_071435863.1">
    <property type="nucleotide sequence ID" value="NZ_MLOK01000052.1"/>
</dbReference>
<dbReference type="SUPFAM" id="SSF54211">
    <property type="entry name" value="Ribosomal protein S5 domain 2-like"/>
    <property type="match status" value="1"/>
</dbReference>
<dbReference type="Proteomes" id="UP000181728">
    <property type="component" value="Unassembled WGS sequence"/>
</dbReference>
<dbReference type="GO" id="GO:0009088">
    <property type="term" value="P:threonine biosynthetic process"/>
    <property type="evidence" value="ECO:0007669"/>
    <property type="project" value="UniProtKB-UniRule"/>
</dbReference>
<accession>A0A6N3ZZV7</accession>
<protein>
    <recommendedName>
        <fullName evidence="4 13">Homoserine kinase</fullName>
        <shortName evidence="13">HK</shortName>
        <shortName evidence="13">HSK</shortName>
        <ecNumber evidence="3 13">2.7.1.39</ecNumber>
    </recommendedName>
</protein>
<evidence type="ECO:0000256" key="1">
    <source>
        <dbReference type="ARBA" id="ARBA00005015"/>
    </source>
</evidence>
<dbReference type="InterPro" id="IPR000870">
    <property type="entry name" value="Homoserine_kinase"/>
</dbReference>
<evidence type="ECO:0000256" key="13">
    <source>
        <dbReference type="HAMAP-Rule" id="MF_00384"/>
    </source>
</evidence>
<dbReference type="InterPro" id="IPR006204">
    <property type="entry name" value="GHMP_kinase_N_dom"/>
</dbReference>
<evidence type="ECO:0000256" key="9">
    <source>
        <dbReference type="ARBA" id="ARBA00022777"/>
    </source>
</evidence>
<feature type="domain" description="GHMP kinase N-terminal" evidence="14">
    <location>
        <begin position="67"/>
        <end position="134"/>
    </location>
</feature>
<dbReference type="Gene3D" id="3.30.230.10">
    <property type="match status" value="1"/>
</dbReference>
<feature type="binding site" evidence="13">
    <location>
        <begin position="80"/>
        <end position="90"/>
    </location>
    <ligand>
        <name>ATP</name>
        <dbReference type="ChEBI" id="CHEBI:30616"/>
    </ligand>
</feature>
<dbReference type="PIRSF" id="PIRSF000676">
    <property type="entry name" value="Homoser_kin"/>
    <property type="match status" value="1"/>
</dbReference>
<comment type="similarity">
    <text evidence="2 13">Belongs to the GHMP kinase family. Homoserine kinase subfamily.</text>
</comment>
<evidence type="ECO:0000259" key="14">
    <source>
        <dbReference type="Pfam" id="PF00288"/>
    </source>
</evidence>
<dbReference type="Gene3D" id="3.30.70.890">
    <property type="entry name" value="GHMP kinase, C-terminal domain"/>
    <property type="match status" value="1"/>
</dbReference>
<proteinExistence type="inferred from homology"/>
<dbReference type="Pfam" id="PF00288">
    <property type="entry name" value="GHMP_kinases_N"/>
    <property type="match status" value="1"/>
</dbReference>
<evidence type="ECO:0000256" key="6">
    <source>
        <dbReference type="ARBA" id="ARBA00022679"/>
    </source>
</evidence>
<keyword evidence="5 13" id="KW-0028">Amino-acid biosynthesis</keyword>
<dbReference type="InterPro" id="IPR014721">
    <property type="entry name" value="Ribsml_uS5_D2-typ_fold_subgr"/>
</dbReference>
<dbReference type="EC" id="2.7.1.39" evidence="3 13"/>
<organism evidence="16 17">
    <name type="scientific">Oenococcus oeni</name>
    <name type="common">Leuconostoc oenos</name>
    <dbReference type="NCBI Taxonomy" id="1247"/>
    <lineage>
        <taxon>Bacteria</taxon>
        <taxon>Bacillati</taxon>
        <taxon>Bacillota</taxon>
        <taxon>Bacilli</taxon>
        <taxon>Lactobacillales</taxon>
        <taxon>Lactobacillaceae</taxon>
        <taxon>Oenococcus</taxon>
    </lineage>
</organism>
<keyword evidence="6 13" id="KW-0808">Transferase</keyword>
<keyword evidence="9 13" id="KW-0418">Kinase</keyword>
<dbReference type="NCBIfam" id="TIGR00191">
    <property type="entry name" value="thrB"/>
    <property type="match status" value="1"/>
</dbReference>
<name>A0A6N3ZZV7_OENOE</name>
<comment type="caution">
    <text evidence="16">The sequence shown here is derived from an EMBL/GenBank/DDBJ whole genome shotgun (WGS) entry which is preliminary data.</text>
</comment>
<evidence type="ECO:0000256" key="8">
    <source>
        <dbReference type="ARBA" id="ARBA00022741"/>
    </source>
</evidence>
<dbReference type="PANTHER" id="PTHR20861">
    <property type="entry name" value="HOMOSERINE/4-DIPHOSPHOCYTIDYL-2-C-METHYL-D-ERYTHRITOL KINASE"/>
    <property type="match status" value="1"/>
</dbReference>
<keyword evidence="7 13" id="KW-0791">Threonine biosynthesis</keyword>
<comment type="function">
    <text evidence="12 13">Catalyzes the ATP-dependent phosphorylation of L-homoserine to L-homoserine phosphate.</text>
</comment>
<gene>
    <name evidence="13" type="primary">thrB</name>
    <name evidence="16" type="ORF">ATX59_07675</name>
</gene>
<evidence type="ECO:0000256" key="10">
    <source>
        <dbReference type="ARBA" id="ARBA00022840"/>
    </source>
</evidence>
<dbReference type="PROSITE" id="PS00627">
    <property type="entry name" value="GHMP_KINASES_ATP"/>
    <property type="match status" value="1"/>
</dbReference>
<comment type="subcellular location">
    <subcellularLocation>
        <location evidence="13">Cytoplasm</location>
    </subcellularLocation>
</comment>
<dbReference type="PANTHER" id="PTHR20861:SF1">
    <property type="entry name" value="HOMOSERINE KINASE"/>
    <property type="match status" value="1"/>
</dbReference>
<dbReference type="InterPro" id="IPR020568">
    <property type="entry name" value="Ribosomal_Su5_D2-typ_SF"/>
</dbReference>